<name>A0A1H7LRR9_9RHOB</name>
<dbReference type="EMBL" id="FOAG01000003">
    <property type="protein sequence ID" value="SEL01077.1"/>
    <property type="molecule type" value="Genomic_DNA"/>
</dbReference>
<evidence type="ECO:0000313" key="2">
    <source>
        <dbReference type="EMBL" id="SEL01077.1"/>
    </source>
</evidence>
<dbReference type="Proteomes" id="UP000199582">
    <property type="component" value="Unassembled WGS sequence"/>
</dbReference>
<feature type="domain" description="Hedgehog/Intein (Hint)" evidence="1">
    <location>
        <begin position="24"/>
        <end position="152"/>
    </location>
</feature>
<dbReference type="Pfam" id="PF13403">
    <property type="entry name" value="Hint_2"/>
    <property type="match status" value="1"/>
</dbReference>
<dbReference type="InterPro" id="IPR028992">
    <property type="entry name" value="Hedgehog/Intein_dom"/>
</dbReference>
<proteinExistence type="predicted"/>
<dbReference type="InterPro" id="IPR036844">
    <property type="entry name" value="Hint_dom_sf"/>
</dbReference>
<accession>A0A1H7LRR9</accession>
<organism evidence="2 3">
    <name type="scientific">Roseovarius azorensis</name>
    <dbReference type="NCBI Taxonomy" id="1287727"/>
    <lineage>
        <taxon>Bacteria</taxon>
        <taxon>Pseudomonadati</taxon>
        <taxon>Pseudomonadota</taxon>
        <taxon>Alphaproteobacteria</taxon>
        <taxon>Rhodobacterales</taxon>
        <taxon>Roseobacteraceae</taxon>
        <taxon>Roseovarius</taxon>
    </lineage>
</organism>
<keyword evidence="3" id="KW-1185">Reference proteome</keyword>
<protein>
    <submittedName>
        <fullName evidence="2">Hint domain-containing protein</fullName>
    </submittedName>
</protein>
<dbReference type="AlphaFoldDB" id="A0A1H7LRR9"/>
<reference evidence="2 3" key="1">
    <citation type="submission" date="2016-10" db="EMBL/GenBank/DDBJ databases">
        <authorList>
            <person name="de Groot N.N."/>
        </authorList>
    </citation>
    <scope>NUCLEOTIDE SEQUENCE [LARGE SCALE GENOMIC DNA]</scope>
    <source>
        <strain evidence="2 3">DSM 100674</strain>
    </source>
</reference>
<gene>
    <name evidence="2" type="ORF">SAMN05443999_103109</name>
</gene>
<dbReference type="STRING" id="1287727.SAMN05443999_103109"/>
<dbReference type="SUPFAM" id="SSF51294">
    <property type="entry name" value="Hedgehog/intein (Hint) domain"/>
    <property type="match status" value="1"/>
</dbReference>
<evidence type="ECO:0000313" key="3">
    <source>
        <dbReference type="Proteomes" id="UP000199582"/>
    </source>
</evidence>
<dbReference type="OrthoDB" id="7873527at2"/>
<sequence>MKPRTGGRACGGLIVTPPADRTGLSADSIVLTLDGEKSLADIRPGDRVITRDTGIAVVQWITIARHLTRIIRIRAGSLGHTRPDRDVTLPAAQPILVRDWRAQAIFGAPQIIVPASRLVDGEFVTLHTAQEILLCSLGFDHPHVLYVDGLELASGPAAALTAAGV</sequence>
<evidence type="ECO:0000259" key="1">
    <source>
        <dbReference type="Pfam" id="PF13403"/>
    </source>
</evidence>
<dbReference type="RefSeq" id="WP_093033640.1">
    <property type="nucleotide sequence ID" value="NZ_FOAG01000003.1"/>
</dbReference>